<feature type="compositionally biased region" description="Basic residues" evidence="1">
    <location>
        <begin position="406"/>
        <end position="417"/>
    </location>
</feature>
<organism evidence="3 4">
    <name type="scientific">Segatella copri</name>
    <dbReference type="NCBI Taxonomy" id="165179"/>
    <lineage>
        <taxon>Bacteria</taxon>
        <taxon>Pseudomonadati</taxon>
        <taxon>Bacteroidota</taxon>
        <taxon>Bacteroidia</taxon>
        <taxon>Bacteroidales</taxon>
        <taxon>Prevotellaceae</taxon>
        <taxon>Segatella</taxon>
    </lineage>
</organism>
<dbReference type="Pfam" id="PF03432">
    <property type="entry name" value="Relaxase"/>
    <property type="match status" value="1"/>
</dbReference>
<dbReference type="Proteomes" id="UP000283872">
    <property type="component" value="Unassembled WGS sequence"/>
</dbReference>
<dbReference type="EMBL" id="QRVA01000048">
    <property type="protein sequence ID" value="RGS11851.1"/>
    <property type="molecule type" value="Genomic_DNA"/>
</dbReference>
<dbReference type="AlphaFoldDB" id="A0A3E5DX53"/>
<feature type="region of interest" description="Disordered" evidence="1">
    <location>
        <begin position="387"/>
        <end position="417"/>
    </location>
</feature>
<protein>
    <submittedName>
        <fullName evidence="3">Relaxase</fullName>
    </submittedName>
</protein>
<accession>A0A3E5DX53</accession>
<comment type="caution">
    <text evidence="3">The sequence shown here is derived from an EMBL/GenBank/DDBJ whole genome shotgun (WGS) entry which is preliminary data.</text>
</comment>
<gene>
    <name evidence="3" type="ORF">DWY11_13790</name>
</gene>
<sequence>MVAKISFGSSLYGALAYNGEKINKEEGKLLATNKIFDDCSGKTSIANALRDFQRYLSPHIRTEKPVVHISLNPHPDDVLTDMEMENIAREYLERMGYGNQPYMVYKHEDIDRHHMHIVTIRVDENGKCLDSRYNYHRSKAITRDLEEKYNLHKADRKQRQADNPLRKVDISQGNVKKQVANTVKSLCATYRFQSLGEYRALLSLYNISLEEVRGEVGGREYHGFVYSATDGQGNKVGNPFKASKIDKSVGIEAIEKRFAYSAKKFKEEKKLSEKTRHSVEAVLKQTYHKDKFVELLKAKGIDVVFRHTADGRIYGATFIDHRTQSVFNGSRLGTNLSANALQEHFTLPYENEQPIPLAIPKEEDSGLEQELQGSGLFDEYGSGLGLMAGNGSSNEAQEAAFDRELRRKKKKRKGRNL</sequence>
<evidence type="ECO:0000313" key="3">
    <source>
        <dbReference type="EMBL" id="RGS11851.1"/>
    </source>
</evidence>
<feature type="domain" description="MobA/VirD2-like nuclease" evidence="2">
    <location>
        <begin position="37"/>
        <end position="151"/>
    </location>
</feature>
<reference evidence="3 4" key="1">
    <citation type="submission" date="2018-08" db="EMBL/GenBank/DDBJ databases">
        <title>A genome reference for cultivated species of the human gut microbiota.</title>
        <authorList>
            <person name="Zou Y."/>
            <person name="Xue W."/>
            <person name="Luo G."/>
        </authorList>
    </citation>
    <scope>NUCLEOTIDE SEQUENCE [LARGE SCALE GENOMIC DNA]</scope>
    <source>
        <strain evidence="3 4">AF24-12</strain>
    </source>
</reference>
<name>A0A3E5DX53_9BACT</name>
<evidence type="ECO:0000259" key="2">
    <source>
        <dbReference type="Pfam" id="PF03432"/>
    </source>
</evidence>
<proteinExistence type="predicted"/>
<dbReference type="InterPro" id="IPR005094">
    <property type="entry name" value="Endonuclease_MobA/VirD2"/>
</dbReference>
<dbReference type="NCBIfam" id="NF041325">
    <property type="entry name" value="Bacteroid_MobB"/>
    <property type="match status" value="1"/>
</dbReference>
<dbReference type="RefSeq" id="WP_117587561.1">
    <property type="nucleotide sequence ID" value="NZ_QRVA01000048.1"/>
</dbReference>
<evidence type="ECO:0000256" key="1">
    <source>
        <dbReference type="SAM" id="MobiDB-lite"/>
    </source>
</evidence>
<evidence type="ECO:0000313" key="4">
    <source>
        <dbReference type="Proteomes" id="UP000283872"/>
    </source>
</evidence>